<evidence type="ECO:0000313" key="2">
    <source>
        <dbReference type="EMBL" id="MFC0844866.1"/>
    </source>
</evidence>
<dbReference type="Proteomes" id="UP001589887">
    <property type="component" value="Unassembled WGS sequence"/>
</dbReference>
<comment type="caution">
    <text evidence="2">The sequence shown here is derived from an EMBL/GenBank/DDBJ whole genome shotgun (WGS) entry which is preliminary data.</text>
</comment>
<reference evidence="2 3" key="1">
    <citation type="submission" date="2024-09" db="EMBL/GenBank/DDBJ databases">
        <authorList>
            <person name="Sun Q."/>
            <person name="Mori K."/>
        </authorList>
    </citation>
    <scope>NUCLEOTIDE SEQUENCE [LARGE SCALE GENOMIC DNA]</scope>
    <source>
        <strain evidence="2 3">JCM 4557</strain>
    </source>
</reference>
<protein>
    <recommendedName>
        <fullName evidence="4">HTH lysR-type domain-containing protein</fullName>
    </recommendedName>
</protein>
<gene>
    <name evidence="2" type="ORF">ACFH04_14265</name>
</gene>
<dbReference type="EMBL" id="JBHMQV010000009">
    <property type="protein sequence ID" value="MFC0844866.1"/>
    <property type="molecule type" value="Genomic_DNA"/>
</dbReference>
<keyword evidence="3" id="KW-1185">Reference proteome</keyword>
<evidence type="ECO:0008006" key="4">
    <source>
        <dbReference type="Google" id="ProtNLM"/>
    </source>
</evidence>
<accession>A0ABV6TGD9</accession>
<proteinExistence type="predicted"/>
<feature type="region of interest" description="Disordered" evidence="1">
    <location>
        <begin position="33"/>
        <end position="65"/>
    </location>
</feature>
<evidence type="ECO:0000256" key="1">
    <source>
        <dbReference type="SAM" id="MobiDB-lite"/>
    </source>
</evidence>
<organism evidence="2 3">
    <name type="scientific">Streptomyces noboritoensis</name>
    <dbReference type="NCBI Taxonomy" id="67337"/>
    <lineage>
        <taxon>Bacteria</taxon>
        <taxon>Bacillati</taxon>
        <taxon>Actinomycetota</taxon>
        <taxon>Actinomycetes</taxon>
        <taxon>Kitasatosporales</taxon>
        <taxon>Streptomycetaceae</taxon>
        <taxon>Streptomyces</taxon>
    </lineage>
</organism>
<name>A0ABV6TGD9_9ACTN</name>
<dbReference type="RefSeq" id="WP_394319389.1">
    <property type="nucleotide sequence ID" value="NZ_JBHMQV010000009.1"/>
</dbReference>
<evidence type="ECO:0000313" key="3">
    <source>
        <dbReference type="Proteomes" id="UP001589887"/>
    </source>
</evidence>
<sequence>MRRGVFRRSSSAAAREVALQLDVAELVHRTGLAQHTATARPSPVSRRRRRISGAATSPNEAPNSR</sequence>